<dbReference type="SUPFAM" id="SSF47413">
    <property type="entry name" value="lambda repressor-like DNA-binding domains"/>
    <property type="match status" value="1"/>
</dbReference>
<organism evidence="2 3">
    <name type="scientific">Weissella kandleri</name>
    <dbReference type="NCBI Taxonomy" id="1616"/>
    <lineage>
        <taxon>Bacteria</taxon>
        <taxon>Bacillati</taxon>
        <taxon>Bacillota</taxon>
        <taxon>Bacilli</taxon>
        <taxon>Lactobacillales</taxon>
        <taxon>Lactobacillaceae</taxon>
        <taxon>Weissella</taxon>
    </lineage>
</organism>
<dbReference type="Pfam" id="PF01381">
    <property type="entry name" value="HTH_3"/>
    <property type="match status" value="1"/>
</dbReference>
<dbReference type="SMART" id="SM00530">
    <property type="entry name" value="HTH_XRE"/>
    <property type="match status" value="1"/>
</dbReference>
<name>A0A0R2JKI7_9LACO</name>
<dbReference type="STRING" id="1616.IV73_GL000438"/>
<evidence type="ECO:0000259" key="1">
    <source>
        <dbReference type="PROSITE" id="PS50943"/>
    </source>
</evidence>
<sequence length="138" mass="15807">MFPERLRELRKSRNITLETLAEALNQQLDPGQKPNTAAQIGNWERGDRSPSYVEVRKLADFFDVTMDFLVGRVSVEKTDLSLLFLSGKEIDYNGKPLTDQERFDIFQIINRHFVEKNSIFSADQGADNGSHIQQGDLF</sequence>
<accession>A0A0R2JKI7</accession>
<dbReference type="CDD" id="cd00093">
    <property type="entry name" value="HTH_XRE"/>
    <property type="match status" value="1"/>
</dbReference>
<dbReference type="PROSITE" id="PS50943">
    <property type="entry name" value="HTH_CROC1"/>
    <property type="match status" value="1"/>
</dbReference>
<dbReference type="AlphaFoldDB" id="A0A0R2JKI7"/>
<dbReference type="InterPro" id="IPR010982">
    <property type="entry name" value="Lambda_DNA-bd_dom_sf"/>
</dbReference>
<comment type="caution">
    <text evidence="2">The sequence shown here is derived from an EMBL/GenBank/DDBJ whole genome shotgun (WGS) entry which is preliminary data.</text>
</comment>
<dbReference type="Proteomes" id="UP000051655">
    <property type="component" value="Unassembled WGS sequence"/>
</dbReference>
<reference evidence="2 3" key="1">
    <citation type="journal article" date="2015" name="Genome Announc.">
        <title>Expanding the biotechnology potential of lactobacilli through comparative genomics of 213 strains and associated genera.</title>
        <authorList>
            <person name="Sun Z."/>
            <person name="Harris H.M."/>
            <person name="McCann A."/>
            <person name="Guo C."/>
            <person name="Argimon S."/>
            <person name="Zhang W."/>
            <person name="Yang X."/>
            <person name="Jeffery I.B."/>
            <person name="Cooney J.C."/>
            <person name="Kagawa T.F."/>
            <person name="Liu W."/>
            <person name="Song Y."/>
            <person name="Salvetti E."/>
            <person name="Wrobel A."/>
            <person name="Rasinkangas P."/>
            <person name="Parkhill J."/>
            <person name="Rea M.C."/>
            <person name="O'Sullivan O."/>
            <person name="Ritari J."/>
            <person name="Douillard F.P."/>
            <person name="Paul Ross R."/>
            <person name="Yang R."/>
            <person name="Briner A.E."/>
            <person name="Felis G.E."/>
            <person name="de Vos W.M."/>
            <person name="Barrangou R."/>
            <person name="Klaenhammer T.R."/>
            <person name="Caufield P.W."/>
            <person name="Cui Y."/>
            <person name="Zhang H."/>
            <person name="O'Toole P.W."/>
        </authorList>
    </citation>
    <scope>NUCLEOTIDE SEQUENCE [LARGE SCALE GENOMIC DNA]</scope>
    <source>
        <strain evidence="2 3">DSM 20593</strain>
    </source>
</reference>
<proteinExistence type="predicted"/>
<protein>
    <recommendedName>
        <fullName evidence="1">HTH cro/C1-type domain-containing protein</fullName>
    </recommendedName>
</protein>
<dbReference type="GO" id="GO:0003677">
    <property type="term" value="F:DNA binding"/>
    <property type="evidence" value="ECO:0007669"/>
    <property type="project" value="InterPro"/>
</dbReference>
<gene>
    <name evidence="2" type="ORF">IV73_GL000438</name>
</gene>
<dbReference type="InterPro" id="IPR001387">
    <property type="entry name" value="Cro/C1-type_HTH"/>
</dbReference>
<dbReference type="RefSeq" id="WP_057754104.1">
    <property type="nucleotide sequence ID" value="NZ_JQBP01000002.1"/>
</dbReference>
<dbReference type="Gene3D" id="1.10.260.40">
    <property type="entry name" value="lambda repressor-like DNA-binding domains"/>
    <property type="match status" value="1"/>
</dbReference>
<feature type="domain" description="HTH cro/C1-type" evidence="1">
    <location>
        <begin position="6"/>
        <end position="69"/>
    </location>
</feature>
<dbReference type="OrthoDB" id="8115576at2"/>
<evidence type="ECO:0000313" key="2">
    <source>
        <dbReference type="EMBL" id="KRN75276.1"/>
    </source>
</evidence>
<keyword evidence="3" id="KW-1185">Reference proteome</keyword>
<dbReference type="PATRIC" id="fig|1616.3.peg.454"/>
<evidence type="ECO:0000313" key="3">
    <source>
        <dbReference type="Proteomes" id="UP000051655"/>
    </source>
</evidence>
<dbReference type="EMBL" id="JQBP01000002">
    <property type="protein sequence ID" value="KRN75276.1"/>
    <property type="molecule type" value="Genomic_DNA"/>
</dbReference>